<reference evidence="2 3" key="1">
    <citation type="submission" date="2020-08" db="EMBL/GenBank/DDBJ databases">
        <title>Sequencing the genomes of 1000 actinobacteria strains.</title>
        <authorList>
            <person name="Klenk H.-P."/>
        </authorList>
    </citation>
    <scope>NUCLEOTIDE SEQUENCE [LARGE SCALE GENOMIC DNA]</scope>
    <source>
        <strain evidence="2 3">DSM 45809</strain>
    </source>
</reference>
<feature type="transmembrane region" description="Helical" evidence="1">
    <location>
        <begin position="42"/>
        <end position="64"/>
    </location>
</feature>
<keyword evidence="1" id="KW-0812">Transmembrane</keyword>
<feature type="transmembrane region" description="Helical" evidence="1">
    <location>
        <begin position="150"/>
        <end position="172"/>
    </location>
</feature>
<protein>
    <submittedName>
        <fullName evidence="2">ABC-2 type transport system permease protein</fullName>
    </submittedName>
</protein>
<sequence length="221" mass="21955">MTGIAAAELTKIRTLPAAGAAVLAALLANALLGWFAAGTPTARIGTLMLAPAYLFLAAPVLAAGSEHRAGQLRISLLAAPSRHRWFGAKSLVVTVVSAVAAVVVVLPGYVLQHGAASTVTGAAARVLGYLLLGLIGFGLAAAARSVVTPLVVLVTLPVLLSPILRGLLPGVVRLLPHEATLSLVGLAAPAALTGPAGLAVSAGWAVLAVGAGWLTTAVRDS</sequence>
<feature type="transmembrane region" description="Helical" evidence="1">
    <location>
        <begin position="12"/>
        <end position="36"/>
    </location>
</feature>
<evidence type="ECO:0000313" key="2">
    <source>
        <dbReference type="EMBL" id="MBB4741183.1"/>
    </source>
</evidence>
<accession>A0A7W7M8Q2</accession>
<keyword evidence="3" id="KW-1185">Reference proteome</keyword>
<keyword evidence="1" id="KW-0472">Membrane</keyword>
<feature type="transmembrane region" description="Helical" evidence="1">
    <location>
        <begin position="85"/>
        <end position="110"/>
    </location>
</feature>
<evidence type="ECO:0000313" key="3">
    <source>
        <dbReference type="Proteomes" id="UP000546162"/>
    </source>
</evidence>
<evidence type="ECO:0000256" key="1">
    <source>
        <dbReference type="SAM" id="Phobius"/>
    </source>
</evidence>
<feature type="transmembrane region" description="Helical" evidence="1">
    <location>
        <begin position="192"/>
        <end position="214"/>
    </location>
</feature>
<name>A0A7W7M8Q2_9ACTN</name>
<dbReference type="AlphaFoldDB" id="A0A7W7M8Q2"/>
<organism evidence="2 3">
    <name type="scientific">Actinoplanes octamycinicus</name>
    <dbReference type="NCBI Taxonomy" id="135948"/>
    <lineage>
        <taxon>Bacteria</taxon>
        <taxon>Bacillati</taxon>
        <taxon>Actinomycetota</taxon>
        <taxon>Actinomycetes</taxon>
        <taxon>Micromonosporales</taxon>
        <taxon>Micromonosporaceae</taxon>
        <taxon>Actinoplanes</taxon>
    </lineage>
</organism>
<dbReference type="EMBL" id="JACHNB010000001">
    <property type="protein sequence ID" value="MBB4741183.1"/>
    <property type="molecule type" value="Genomic_DNA"/>
</dbReference>
<dbReference type="RefSeq" id="WP_185041698.1">
    <property type="nucleotide sequence ID" value="NZ_BAABFG010000005.1"/>
</dbReference>
<keyword evidence="1" id="KW-1133">Transmembrane helix</keyword>
<comment type="caution">
    <text evidence="2">The sequence shown here is derived from an EMBL/GenBank/DDBJ whole genome shotgun (WGS) entry which is preliminary data.</text>
</comment>
<dbReference type="Proteomes" id="UP000546162">
    <property type="component" value="Unassembled WGS sequence"/>
</dbReference>
<gene>
    <name evidence="2" type="ORF">BJY16_004642</name>
</gene>
<feature type="transmembrane region" description="Helical" evidence="1">
    <location>
        <begin position="122"/>
        <end position="143"/>
    </location>
</feature>
<proteinExistence type="predicted"/>